<comment type="caution">
    <text evidence="1">The sequence shown here is derived from an EMBL/GenBank/DDBJ whole genome shotgun (WGS) entry which is preliminary data.</text>
</comment>
<sequence length="124" mass="13732">MELVINEKTYTLNFGMRFLRDINKKVEAPIEFGSAIKQQIGLKYFVSLLLDGDITALATVMITANAGQKPNLTQAIVDNYFDDENTDIDALFDSVMEGLETANATKKVVIQLKEAVEAAEAQQE</sequence>
<dbReference type="RefSeq" id="WP_003136555.1">
    <property type="nucleotide sequence ID" value="NZ_AMQS01000034.1"/>
</dbReference>
<dbReference type="PATRIC" id="fig|1231377.3.peg.1926"/>
<reference evidence="1 2" key="1">
    <citation type="journal article" date="2012" name="J. Bacteriol.">
        <title>Genome Sequence of the Bacteriocin-Producing Strain Lactococcus garvieae DCC43.</title>
        <authorList>
            <person name="Gabrielsen C."/>
            <person name="Brede D.A."/>
            <person name="Hernandez P.E."/>
            <person name="Nes I.F."/>
            <person name="Diep D.B."/>
        </authorList>
    </citation>
    <scope>NUCLEOTIDE SEQUENCE [LARGE SCALE GENOMIC DNA]</scope>
    <source>
        <strain evidence="1 2">DCC43</strain>
    </source>
</reference>
<dbReference type="eggNOG" id="ENOG5032KVT">
    <property type="taxonomic scope" value="Bacteria"/>
</dbReference>
<evidence type="ECO:0000313" key="2">
    <source>
        <dbReference type="Proteomes" id="UP000006787"/>
    </source>
</evidence>
<dbReference type="InterPro" id="IPR024410">
    <property type="entry name" value="Phage_TAC_12"/>
</dbReference>
<evidence type="ECO:0000313" key="1">
    <source>
        <dbReference type="EMBL" id="EKF50714.1"/>
    </source>
</evidence>
<dbReference type="Proteomes" id="UP000006787">
    <property type="component" value="Unassembled WGS sequence"/>
</dbReference>
<accession>K2PKH9</accession>
<organism evidence="1 2">
    <name type="scientific">Lactococcus garvieae DCC43</name>
    <dbReference type="NCBI Taxonomy" id="1231377"/>
    <lineage>
        <taxon>Bacteria</taxon>
        <taxon>Bacillati</taxon>
        <taxon>Bacillota</taxon>
        <taxon>Bacilli</taxon>
        <taxon>Lactobacillales</taxon>
        <taxon>Streptococcaceae</taxon>
        <taxon>Lactococcus</taxon>
    </lineage>
</organism>
<proteinExistence type="predicted"/>
<dbReference type="EMBL" id="AMQS01000034">
    <property type="protein sequence ID" value="EKF50714.1"/>
    <property type="molecule type" value="Genomic_DNA"/>
</dbReference>
<gene>
    <name evidence="1" type="ORF">C426_1945</name>
</gene>
<name>K2PKH9_9LACT</name>
<protein>
    <recommendedName>
        <fullName evidence="3">Phage protein</fullName>
    </recommendedName>
</protein>
<evidence type="ECO:0008006" key="3">
    <source>
        <dbReference type="Google" id="ProtNLM"/>
    </source>
</evidence>
<dbReference type="AlphaFoldDB" id="K2PKH9"/>
<dbReference type="Pfam" id="PF12363">
    <property type="entry name" value="Phage_TAC_12"/>
    <property type="match status" value="1"/>
</dbReference>